<dbReference type="EMBL" id="JAGPXC010000010">
    <property type="protein sequence ID" value="KAH6646073.1"/>
    <property type="molecule type" value="Genomic_DNA"/>
</dbReference>
<dbReference type="PANTHER" id="PTHR13847">
    <property type="entry name" value="SARCOSINE DEHYDROGENASE-RELATED"/>
    <property type="match status" value="1"/>
</dbReference>
<dbReference type="OrthoDB" id="429143at2759"/>
<dbReference type="PANTHER" id="PTHR13847:SF213">
    <property type="entry name" value="DEPENDENT OXIDOREDUCTASE, PUTATIVE-RELATED"/>
    <property type="match status" value="1"/>
</dbReference>
<dbReference type="Gene3D" id="3.50.50.60">
    <property type="entry name" value="FAD/NAD(P)-binding domain"/>
    <property type="match status" value="1"/>
</dbReference>
<dbReference type="AlphaFoldDB" id="A0A9P8RHE8"/>
<organism evidence="2 3">
    <name type="scientific">Truncatella angustata</name>
    <dbReference type="NCBI Taxonomy" id="152316"/>
    <lineage>
        <taxon>Eukaryota</taxon>
        <taxon>Fungi</taxon>
        <taxon>Dikarya</taxon>
        <taxon>Ascomycota</taxon>
        <taxon>Pezizomycotina</taxon>
        <taxon>Sordariomycetes</taxon>
        <taxon>Xylariomycetidae</taxon>
        <taxon>Amphisphaeriales</taxon>
        <taxon>Sporocadaceae</taxon>
        <taxon>Truncatella</taxon>
    </lineage>
</organism>
<dbReference type="RefSeq" id="XP_045952587.1">
    <property type="nucleotide sequence ID" value="XM_046104052.1"/>
</dbReference>
<proteinExistence type="predicted"/>
<dbReference type="InterPro" id="IPR006076">
    <property type="entry name" value="FAD-dep_OxRdtase"/>
</dbReference>
<dbReference type="Gene3D" id="3.30.9.10">
    <property type="entry name" value="D-Amino Acid Oxidase, subunit A, domain 2"/>
    <property type="match status" value="1"/>
</dbReference>
<name>A0A9P8RHE8_9PEZI</name>
<reference evidence="2" key="1">
    <citation type="journal article" date="2021" name="Nat. Commun.">
        <title>Genetic determinants of endophytism in the Arabidopsis root mycobiome.</title>
        <authorList>
            <person name="Mesny F."/>
            <person name="Miyauchi S."/>
            <person name="Thiergart T."/>
            <person name="Pickel B."/>
            <person name="Atanasova L."/>
            <person name="Karlsson M."/>
            <person name="Huettel B."/>
            <person name="Barry K.W."/>
            <person name="Haridas S."/>
            <person name="Chen C."/>
            <person name="Bauer D."/>
            <person name="Andreopoulos W."/>
            <person name="Pangilinan J."/>
            <person name="LaButti K."/>
            <person name="Riley R."/>
            <person name="Lipzen A."/>
            <person name="Clum A."/>
            <person name="Drula E."/>
            <person name="Henrissat B."/>
            <person name="Kohler A."/>
            <person name="Grigoriev I.V."/>
            <person name="Martin F.M."/>
            <person name="Hacquard S."/>
        </authorList>
    </citation>
    <scope>NUCLEOTIDE SEQUENCE</scope>
    <source>
        <strain evidence="2">MPI-SDFR-AT-0073</strain>
    </source>
</reference>
<gene>
    <name evidence="2" type="ORF">BKA67DRAFT_583127</name>
</gene>
<protein>
    <submittedName>
        <fullName evidence="2">FAD dependent oxidoreductase-domain-containing protein</fullName>
    </submittedName>
</protein>
<dbReference type="Pfam" id="PF01266">
    <property type="entry name" value="DAO"/>
    <property type="match status" value="1"/>
</dbReference>
<dbReference type="SUPFAM" id="SSF51905">
    <property type="entry name" value="FAD/NAD(P)-binding domain"/>
    <property type="match status" value="1"/>
</dbReference>
<keyword evidence="3" id="KW-1185">Reference proteome</keyword>
<accession>A0A9P8RHE8</accession>
<evidence type="ECO:0000313" key="3">
    <source>
        <dbReference type="Proteomes" id="UP000758603"/>
    </source>
</evidence>
<evidence type="ECO:0000259" key="1">
    <source>
        <dbReference type="Pfam" id="PF01266"/>
    </source>
</evidence>
<feature type="domain" description="FAD dependent oxidoreductase" evidence="1">
    <location>
        <begin position="70"/>
        <end position="475"/>
    </location>
</feature>
<evidence type="ECO:0000313" key="2">
    <source>
        <dbReference type="EMBL" id="KAH6646073.1"/>
    </source>
</evidence>
<sequence>MGGVQSKLKTLSLALKAILQINKQLEELLKRASLPPGLPVPNPSQSYWLEDPPYPELVDIQSPDLPDHADIVIIGSGITGAAVARSILLECERKGETRRVVVLEARTLCSGATGRNGGHIKSSPHELFVRLKDRLGPERAAALTRFQLAHVNVLTELCKAEGWDVAECREVETADLYLDAEDRDKALEEVEEMKKWIPELEIETHDAASAQKKFEVNRFVVGAISYTAGALWPYRFVATVWKTLLARFEKSLSIETGTAVTDIHEGSDSQSAYNVVTTRGTIRCDHVVHATNGFASQFIPGLRGKMSGFQAHMSAQRPGKQFSNYNGSRSWSVVYGKAFDYVTQRPTIDGVQGDIMLGGGFDRARDQGMNVIGRWDDSAETFDALTINHITNIFPTIFSPKWGDEQDGGRIKRIWTGIVCLTGDFLPFVGRLDQQLTERRPPSTQPSAGVSGGEWVAAGYCGDGMVWAWLSGTALGTTIMGSEKDELPAVPGRLPGRVEDWFPRELMPTLERVKKADLVNMAEYLL</sequence>
<dbReference type="Proteomes" id="UP000758603">
    <property type="component" value="Unassembled WGS sequence"/>
</dbReference>
<dbReference type="GeneID" id="70132943"/>
<dbReference type="InterPro" id="IPR036188">
    <property type="entry name" value="FAD/NAD-bd_sf"/>
</dbReference>
<dbReference type="GO" id="GO:0005737">
    <property type="term" value="C:cytoplasm"/>
    <property type="evidence" value="ECO:0007669"/>
    <property type="project" value="TreeGrafter"/>
</dbReference>
<comment type="caution">
    <text evidence="2">The sequence shown here is derived from an EMBL/GenBank/DDBJ whole genome shotgun (WGS) entry which is preliminary data.</text>
</comment>